<dbReference type="RefSeq" id="WP_240827093.1">
    <property type="nucleotide sequence ID" value="NZ_JAKWBL010000001.1"/>
</dbReference>
<name>A0ABS9SHB3_9BACT</name>
<evidence type="ECO:0000313" key="2">
    <source>
        <dbReference type="EMBL" id="MCH5597725.1"/>
    </source>
</evidence>
<dbReference type="PANTHER" id="PTHR43837:SF1">
    <property type="entry name" value="RIBOSOMAL PROTEIN US12 METHYLTHIOTRANSFERASE RIMO"/>
    <property type="match status" value="1"/>
</dbReference>
<dbReference type="Proteomes" id="UP001202248">
    <property type="component" value="Unassembled WGS sequence"/>
</dbReference>
<evidence type="ECO:0000313" key="3">
    <source>
        <dbReference type="Proteomes" id="UP001202248"/>
    </source>
</evidence>
<accession>A0ABS9SHB3</accession>
<dbReference type="Gene3D" id="3.40.50.12160">
    <property type="entry name" value="Methylthiotransferase, N-terminal domain"/>
    <property type="match status" value="1"/>
</dbReference>
<feature type="domain" description="MTTase N-terminal" evidence="1">
    <location>
        <begin position="9"/>
        <end position="118"/>
    </location>
</feature>
<dbReference type="PANTHER" id="PTHR43837">
    <property type="entry name" value="RIBOSOMAL PROTEIN S12 METHYLTHIOTRANSFERASE RIMO"/>
    <property type="match status" value="1"/>
</dbReference>
<dbReference type="EMBL" id="JAKWBL010000001">
    <property type="protein sequence ID" value="MCH5597725.1"/>
    <property type="molecule type" value="Genomic_DNA"/>
</dbReference>
<evidence type="ECO:0000259" key="1">
    <source>
        <dbReference type="PROSITE" id="PS51449"/>
    </source>
</evidence>
<organism evidence="2 3">
    <name type="scientific">Niabella ginsengisoli</name>
    <dbReference type="NCBI Taxonomy" id="522298"/>
    <lineage>
        <taxon>Bacteria</taxon>
        <taxon>Pseudomonadati</taxon>
        <taxon>Bacteroidota</taxon>
        <taxon>Chitinophagia</taxon>
        <taxon>Chitinophagales</taxon>
        <taxon>Chitinophagaceae</taxon>
        <taxon>Niabella</taxon>
    </lineage>
</organism>
<comment type="caution">
    <text evidence="2">The sequence shown here is derived from an EMBL/GenBank/DDBJ whole genome shotgun (WGS) entry which is preliminary data.</text>
</comment>
<dbReference type="InterPro" id="IPR005840">
    <property type="entry name" value="Ribosomal_uS12_MeSTrfase_RimO"/>
</dbReference>
<dbReference type="InterPro" id="IPR038135">
    <property type="entry name" value="Methylthiotransferase_N_sf"/>
</dbReference>
<dbReference type="PROSITE" id="PS51449">
    <property type="entry name" value="MTTASE_N"/>
    <property type="match status" value="1"/>
</dbReference>
<dbReference type="InterPro" id="IPR013848">
    <property type="entry name" value="Methylthiotransferase_N"/>
</dbReference>
<proteinExistence type="predicted"/>
<reference evidence="2 3" key="1">
    <citation type="submission" date="2022-02" db="EMBL/GenBank/DDBJ databases">
        <authorList>
            <person name="Min J."/>
        </authorList>
    </citation>
    <scope>NUCLEOTIDE SEQUENCE [LARGE SCALE GENOMIC DNA]</scope>
    <source>
        <strain evidence="2 3">GR10-1</strain>
    </source>
</reference>
<protein>
    <recommendedName>
        <fullName evidence="1">MTTase N-terminal domain-containing protein</fullName>
    </recommendedName>
</protein>
<dbReference type="Pfam" id="PF00919">
    <property type="entry name" value="UPF0004"/>
    <property type="match status" value="1"/>
</dbReference>
<sequence length="118" mass="13507">MKAKTLKKDKVNIITLGCSKNMVDSEVLSGQLRANDIDVVHENAKRDHNIVVVNTCGFIDKAKEESINTILEQVELKRRGRLDKVYVTGCLSERYKNNLEEEIPEVDAFLEQWNCLPF</sequence>
<gene>
    <name evidence="2" type="ORF">MKP09_07300</name>
</gene>
<keyword evidence="3" id="KW-1185">Reference proteome</keyword>